<dbReference type="PANTHER" id="PTHR47199:SF2">
    <property type="entry name" value="PHOTOSYSTEM II STABILITY_ASSEMBLY FACTOR HCF136, CHLOROPLASTIC"/>
    <property type="match status" value="1"/>
</dbReference>
<gene>
    <name evidence="3" type="ORF">TJEJU_2345</name>
</gene>
<keyword evidence="4" id="KW-1185">Reference proteome</keyword>
<name>A0A238UC86_9FLAO</name>
<dbReference type="Gene3D" id="2.130.10.10">
    <property type="entry name" value="YVTN repeat-like/Quinoprotein amine dehydrogenase"/>
    <property type="match status" value="1"/>
</dbReference>
<dbReference type="PROSITE" id="PS51257">
    <property type="entry name" value="PROKAR_LIPOPROTEIN"/>
    <property type="match status" value="1"/>
</dbReference>
<dbReference type="InterPro" id="IPR015943">
    <property type="entry name" value="WD40/YVTN_repeat-like_dom_sf"/>
</dbReference>
<reference evidence="3 4" key="1">
    <citation type="submission" date="2017-07" db="EMBL/GenBank/DDBJ databases">
        <authorList>
            <person name="Sun Z.S."/>
            <person name="Albrecht U."/>
            <person name="Echele G."/>
            <person name="Lee C.C."/>
        </authorList>
    </citation>
    <scope>NUCLEOTIDE SEQUENCE [LARGE SCALE GENOMIC DNA]</scope>
    <source>
        <strain evidence="4">type strain: KCTC 22618</strain>
    </source>
</reference>
<dbReference type="EMBL" id="LT899436">
    <property type="protein sequence ID" value="SNR16030.1"/>
    <property type="molecule type" value="Genomic_DNA"/>
</dbReference>
<dbReference type="Pfam" id="PF15902">
    <property type="entry name" value="Sortilin-Vps10"/>
    <property type="match status" value="1"/>
</dbReference>
<evidence type="ECO:0000259" key="2">
    <source>
        <dbReference type="Pfam" id="PF15902"/>
    </source>
</evidence>
<protein>
    <recommendedName>
        <fullName evidence="2">Sortilin N-terminal domain-containing protein</fullName>
    </recommendedName>
</protein>
<dbReference type="PANTHER" id="PTHR47199">
    <property type="entry name" value="PHOTOSYSTEM II STABILITY/ASSEMBLY FACTOR HCF136, CHLOROPLASTIC"/>
    <property type="match status" value="1"/>
</dbReference>
<dbReference type="Proteomes" id="UP000215214">
    <property type="component" value="Chromosome TJEJU"/>
</dbReference>
<organism evidence="3 4">
    <name type="scientific">Tenacibaculum jejuense</name>
    <dbReference type="NCBI Taxonomy" id="584609"/>
    <lineage>
        <taxon>Bacteria</taxon>
        <taxon>Pseudomonadati</taxon>
        <taxon>Bacteroidota</taxon>
        <taxon>Flavobacteriia</taxon>
        <taxon>Flavobacteriales</taxon>
        <taxon>Flavobacteriaceae</taxon>
        <taxon>Tenacibaculum</taxon>
    </lineage>
</organism>
<dbReference type="RefSeq" id="WP_095072271.1">
    <property type="nucleotide sequence ID" value="NZ_LT899436.1"/>
</dbReference>
<evidence type="ECO:0000313" key="3">
    <source>
        <dbReference type="EMBL" id="SNR16030.1"/>
    </source>
</evidence>
<dbReference type="KEGG" id="tje:TJEJU_2345"/>
<keyword evidence="1" id="KW-0677">Repeat</keyword>
<evidence type="ECO:0000256" key="1">
    <source>
        <dbReference type="ARBA" id="ARBA00022737"/>
    </source>
</evidence>
<feature type="domain" description="Sortilin N-terminal" evidence="2">
    <location>
        <begin position="151"/>
        <end position="277"/>
    </location>
</feature>
<sequence length="346" mass="38368">MKGKLIIIFISVLFTSCKEKNTSRKISRIEIQEFTVDSTSIRSLIAVDEQNLIFAGSNGIIGNYNLKSGLSKLKIKYNDSIIPNFRSLATNGKAYFALSIGNPALLYKIVDDKYQIVYKEAHEKVFYDSMKFFGNGKDGIAVGDPTETCPSVIITKDGGNSWKKISCENLPKFESEEAFFAASNTNIKIIDDTVWIVSGGKKARVLKSEDRGKTWKTYDTPIVQGDGPQGIYSVDFYDKNNGFIIGGNYAKPNNNCNNKAITKDGGKTWEIIADNINPNYKSCIQYVPNGKTKEIFAVGKTGISYSSDGGKSWVHNPTKDFYAIQFVNSDTAWLTGNKKIGLLKIH</sequence>
<dbReference type="CDD" id="cd15482">
    <property type="entry name" value="Sialidase_non-viral"/>
    <property type="match status" value="1"/>
</dbReference>
<evidence type="ECO:0000313" key="4">
    <source>
        <dbReference type="Proteomes" id="UP000215214"/>
    </source>
</evidence>
<dbReference type="InterPro" id="IPR031778">
    <property type="entry name" value="Sortilin_N"/>
</dbReference>
<dbReference type="OrthoDB" id="9813892at2"/>
<dbReference type="AlphaFoldDB" id="A0A238UC86"/>
<accession>A0A238UC86</accession>
<dbReference type="SUPFAM" id="SSF110296">
    <property type="entry name" value="Oligoxyloglucan reducing end-specific cellobiohydrolase"/>
    <property type="match status" value="1"/>
</dbReference>
<proteinExistence type="predicted"/>